<reference evidence="2" key="1">
    <citation type="submission" date="2021-10" db="EMBL/GenBank/DDBJ databases">
        <title>Roseicella aerolatum sp. nov., isolated from aerosols of e-waste dismantling site.</title>
        <authorList>
            <person name="Qin T."/>
        </authorList>
    </citation>
    <scope>NUCLEOTIDE SEQUENCE</scope>
    <source>
        <strain evidence="2">GB24</strain>
    </source>
</reference>
<proteinExistence type="predicted"/>
<evidence type="ECO:0000256" key="1">
    <source>
        <dbReference type="SAM" id="MobiDB-lite"/>
    </source>
</evidence>
<dbReference type="RefSeq" id="WP_226612112.1">
    <property type="nucleotide sequence ID" value="NZ_JAJAQI010000042.1"/>
</dbReference>
<dbReference type="Gene3D" id="6.20.20.10">
    <property type="match status" value="1"/>
</dbReference>
<sequence length="63" mass="6110">MAQDSAKVDGGTPPRNPGDQSAPGTSQTGMVPCPACHGSGRRDAAACPDCGGTGQVVQIVGDA</sequence>
<organism evidence="2 3">
    <name type="scientific">Roseicella aerolata</name>
    <dbReference type="NCBI Taxonomy" id="2883479"/>
    <lineage>
        <taxon>Bacteria</taxon>
        <taxon>Pseudomonadati</taxon>
        <taxon>Pseudomonadota</taxon>
        <taxon>Alphaproteobacteria</taxon>
        <taxon>Acetobacterales</taxon>
        <taxon>Roseomonadaceae</taxon>
        <taxon>Roseicella</taxon>
    </lineage>
</organism>
<feature type="compositionally biased region" description="Polar residues" evidence="1">
    <location>
        <begin position="18"/>
        <end position="29"/>
    </location>
</feature>
<dbReference type="Proteomes" id="UP001139311">
    <property type="component" value="Unassembled WGS sequence"/>
</dbReference>
<dbReference type="SUPFAM" id="SSF57938">
    <property type="entry name" value="DnaJ/Hsp40 cysteine-rich domain"/>
    <property type="match status" value="1"/>
</dbReference>
<dbReference type="InterPro" id="IPR036410">
    <property type="entry name" value="HSP_DnaJ_Cys-rich_dom_sf"/>
</dbReference>
<name>A0A9X1IH33_9PROT</name>
<feature type="region of interest" description="Disordered" evidence="1">
    <location>
        <begin position="1"/>
        <end position="29"/>
    </location>
</feature>
<evidence type="ECO:0000313" key="3">
    <source>
        <dbReference type="Proteomes" id="UP001139311"/>
    </source>
</evidence>
<dbReference type="AlphaFoldDB" id="A0A9X1IH33"/>
<evidence type="ECO:0008006" key="4">
    <source>
        <dbReference type="Google" id="ProtNLM"/>
    </source>
</evidence>
<protein>
    <recommendedName>
        <fullName evidence="4">Molecular chaperone DnaJ</fullName>
    </recommendedName>
</protein>
<evidence type="ECO:0000313" key="2">
    <source>
        <dbReference type="EMBL" id="MCB4824430.1"/>
    </source>
</evidence>
<keyword evidence="3" id="KW-1185">Reference proteome</keyword>
<dbReference type="EMBL" id="JAJAQI010000042">
    <property type="protein sequence ID" value="MCB4824430.1"/>
    <property type="molecule type" value="Genomic_DNA"/>
</dbReference>
<comment type="caution">
    <text evidence="2">The sequence shown here is derived from an EMBL/GenBank/DDBJ whole genome shotgun (WGS) entry which is preliminary data.</text>
</comment>
<accession>A0A9X1IH33</accession>
<gene>
    <name evidence="2" type="ORF">LHA35_22110</name>
</gene>